<evidence type="ECO:0000256" key="1">
    <source>
        <dbReference type="SAM" id="SignalP"/>
    </source>
</evidence>
<reference evidence="2" key="1">
    <citation type="submission" date="2022-07" db="EMBL/GenBank/DDBJ databases">
        <title>Isolation, identification, and degradation of a PFOSA degrading strain from sewage treatment plant.</title>
        <authorList>
            <person name="Zhang L."/>
            <person name="Huo Y."/>
        </authorList>
    </citation>
    <scope>NUCLEOTIDE SEQUENCE</scope>
    <source>
        <strain evidence="2">C1</strain>
    </source>
</reference>
<name>A0ABY5IPX0_9FLAO</name>
<feature type="chain" id="PRO_5046604287" evidence="1">
    <location>
        <begin position="19"/>
        <end position="212"/>
    </location>
</feature>
<dbReference type="RefSeq" id="WP_256550580.1">
    <property type="nucleotide sequence ID" value="NZ_CP101751.1"/>
</dbReference>
<sequence>MKKVVMLLILLVSQWSMAQTKSMKELSEELQIIGENDQKDRAQIEYIQSKYGSESAEMKALWKSMRQSDSVNIIKVSAIIDRYGWLGADEIGDAANSTLFLVVQHADLPIQEKYLPIMRKAVKNKKAKGSSLALLEDRVALRQGKRQIYGSQIGWNMKTNNHYVLPLEDPDNVDKRRAQVGLPPLAEYVTYWEMKWDPEQYKKDLPEIEKKK</sequence>
<keyword evidence="3" id="KW-1185">Reference proteome</keyword>
<keyword evidence="1" id="KW-0732">Signal</keyword>
<dbReference type="InterPro" id="IPR046732">
    <property type="entry name" value="DUF6624"/>
</dbReference>
<evidence type="ECO:0000313" key="3">
    <source>
        <dbReference type="Proteomes" id="UP001059844"/>
    </source>
</evidence>
<dbReference type="Proteomes" id="UP001059844">
    <property type="component" value="Chromosome"/>
</dbReference>
<evidence type="ECO:0000313" key="2">
    <source>
        <dbReference type="EMBL" id="UUC44895.1"/>
    </source>
</evidence>
<feature type="signal peptide" evidence="1">
    <location>
        <begin position="1"/>
        <end position="18"/>
    </location>
</feature>
<organism evidence="2 3">
    <name type="scientific">Flavobacterium cerinum</name>
    <dbReference type="NCBI Taxonomy" id="2502784"/>
    <lineage>
        <taxon>Bacteria</taxon>
        <taxon>Pseudomonadati</taxon>
        <taxon>Bacteroidota</taxon>
        <taxon>Flavobacteriia</taxon>
        <taxon>Flavobacteriales</taxon>
        <taxon>Flavobacteriaceae</taxon>
        <taxon>Flavobacterium</taxon>
    </lineage>
</organism>
<protein>
    <submittedName>
        <fullName evidence="2">Uncharacterized protein</fullName>
    </submittedName>
</protein>
<dbReference type="EMBL" id="CP101751">
    <property type="protein sequence ID" value="UUC44895.1"/>
    <property type="molecule type" value="Genomic_DNA"/>
</dbReference>
<accession>A0ABY5IPX0</accession>
<gene>
    <name evidence="2" type="ORF">NOX80_14845</name>
</gene>
<dbReference type="Pfam" id="PF20329">
    <property type="entry name" value="DUF6624"/>
    <property type="match status" value="1"/>
</dbReference>
<proteinExistence type="predicted"/>